<dbReference type="AlphaFoldDB" id="A0A6G0X943"/>
<evidence type="ECO:0000313" key="2">
    <source>
        <dbReference type="Proteomes" id="UP000478052"/>
    </source>
</evidence>
<name>A0A6G0X943_APHCR</name>
<keyword evidence="2" id="KW-1185">Reference proteome</keyword>
<evidence type="ECO:0000313" key="1">
    <source>
        <dbReference type="EMBL" id="KAF0736593.1"/>
    </source>
</evidence>
<proteinExistence type="predicted"/>
<organism evidence="1 2">
    <name type="scientific">Aphis craccivora</name>
    <name type="common">Cowpea aphid</name>
    <dbReference type="NCBI Taxonomy" id="307492"/>
    <lineage>
        <taxon>Eukaryota</taxon>
        <taxon>Metazoa</taxon>
        <taxon>Ecdysozoa</taxon>
        <taxon>Arthropoda</taxon>
        <taxon>Hexapoda</taxon>
        <taxon>Insecta</taxon>
        <taxon>Pterygota</taxon>
        <taxon>Neoptera</taxon>
        <taxon>Paraneoptera</taxon>
        <taxon>Hemiptera</taxon>
        <taxon>Sternorrhyncha</taxon>
        <taxon>Aphidomorpha</taxon>
        <taxon>Aphidoidea</taxon>
        <taxon>Aphididae</taxon>
        <taxon>Aphidini</taxon>
        <taxon>Aphis</taxon>
        <taxon>Aphis</taxon>
    </lineage>
</organism>
<comment type="caution">
    <text evidence="1">The sequence shown here is derived from an EMBL/GenBank/DDBJ whole genome shotgun (WGS) entry which is preliminary data.</text>
</comment>
<dbReference type="Proteomes" id="UP000478052">
    <property type="component" value="Unassembled WGS sequence"/>
</dbReference>
<protein>
    <submittedName>
        <fullName evidence="1">Uncharacterized protein</fullName>
    </submittedName>
</protein>
<sequence length="88" mass="10015">MEVLPNDIETNNCSTLTHRGIMNVVPPPRNLSLVSLHLSHLRIVYPKRPNSASEISLVSHVSIVIQKRNDLRLELTLQQNIKLCLRLL</sequence>
<dbReference type="EMBL" id="VUJU01008033">
    <property type="protein sequence ID" value="KAF0736593.1"/>
    <property type="molecule type" value="Genomic_DNA"/>
</dbReference>
<gene>
    <name evidence="1" type="ORF">FWK35_00021648</name>
</gene>
<accession>A0A6G0X943</accession>
<reference evidence="1 2" key="1">
    <citation type="submission" date="2019-08" db="EMBL/GenBank/DDBJ databases">
        <title>Whole genome of Aphis craccivora.</title>
        <authorList>
            <person name="Voronova N.V."/>
            <person name="Shulinski R.S."/>
            <person name="Bandarenka Y.V."/>
            <person name="Zhorov D.G."/>
            <person name="Warner D."/>
        </authorList>
    </citation>
    <scope>NUCLEOTIDE SEQUENCE [LARGE SCALE GENOMIC DNA]</scope>
    <source>
        <strain evidence="1">180601</strain>
        <tissue evidence="1">Whole Body</tissue>
    </source>
</reference>